<dbReference type="RefSeq" id="YP_009851949.1">
    <property type="nucleotide sequence ID" value="NC_048809.1"/>
</dbReference>
<sequence>MFAELFTMILLGIWKISLVVFILMIILTVVALVTQNDTLKKVIHGLEYIIMGTFGVCKCNCQRNTKYCWLWMELENCITVALAVSFGMILMALTLALIPLMLAGGVTAYFTLFSPILMYSIYPITMYLVRKRFPHIKHINIKK</sequence>
<feature type="transmembrane region" description="Helical" evidence="1">
    <location>
        <begin position="6"/>
        <end position="33"/>
    </location>
</feature>
<keyword evidence="1" id="KW-0472">Membrane</keyword>
<proteinExistence type="predicted"/>
<evidence type="ECO:0000256" key="1">
    <source>
        <dbReference type="SAM" id="Phobius"/>
    </source>
</evidence>
<keyword evidence="3" id="KW-1185">Reference proteome</keyword>
<keyword evidence="1" id="KW-0812">Transmembrane</keyword>
<feature type="transmembrane region" description="Helical" evidence="1">
    <location>
        <begin position="108"/>
        <end position="129"/>
    </location>
</feature>
<protein>
    <submittedName>
        <fullName evidence="2">Uncharacterized protein</fullName>
    </submittedName>
</protein>
<evidence type="ECO:0000313" key="3">
    <source>
        <dbReference type="Proteomes" id="UP000327103"/>
    </source>
</evidence>
<name>A0A5J6D714_9CAUD</name>
<reference evidence="2 3" key="1">
    <citation type="submission" date="2019-07" db="EMBL/GenBank/DDBJ databases">
        <authorList>
            <person name="Cong C."/>
            <person name="Yuan Y."/>
            <person name="Xu Y."/>
            <person name="Wang L."/>
            <person name="Li X."/>
        </authorList>
    </citation>
    <scope>NUCLEOTIDE SEQUENCE [LARGE SCALE GENOMIC DNA]</scope>
</reference>
<dbReference type="GeneID" id="55622551"/>
<accession>A0A5J6D714</accession>
<dbReference type="KEGG" id="vg:55622551"/>
<feature type="transmembrane region" description="Helical" evidence="1">
    <location>
        <begin position="80"/>
        <end position="102"/>
    </location>
</feature>
<dbReference type="Proteomes" id="UP000327103">
    <property type="component" value="Segment"/>
</dbReference>
<dbReference type="EMBL" id="MN197465">
    <property type="protein sequence ID" value="QEQ93346.1"/>
    <property type="molecule type" value="Genomic_DNA"/>
</dbReference>
<evidence type="ECO:0000313" key="2">
    <source>
        <dbReference type="EMBL" id="QEQ93346.1"/>
    </source>
</evidence>
<keyword evidence="1" id="KW-1133">Transmembrane helix</keyword>
<organism evidence="2 3">
    <name type="scientific">Salmonella phage 2-3</name>
    <dbReference type="NCBI Taxonomy" id="2601697"/>
    <lineage>
        <taxon>Viruses</taxon>
        <taxon>Duplodnaviria</taxon>
        <taxon>Heunggongvirae</taxon>
        <taxon>Uroviricota</taxon>
        <taxon>Caudoviricetes</taxon>
        <taxon>Demerecviridae</taxon>
        <taxon>Markadamsvirinae</taxon>
        <taxon>Epseptimavirus</taxon>
        <taxon>Epseptimavirus ev23</taxon>
    </lineage>
</organism>